<dbReference type="Gene3D" id="2.40.10.10">
    <property type="entry name" value="Trypsin-like serine proteases"/>
    <property type="match status" value="2"/>
</dbReference>
<dbReference type="Proteomes" id="UP001519535">
    <property type="component" value="Unassembled WGS sequence"/>
</dbReference>
<evidence type="ECO:0000313" key="2">
    <source>
        <dbReference type="EMBL" id="MBS9535920.1"/>
    </source>
</evidence>
<dbReference type="InterPro" id="IPR043504">
    <property type="entry name" value="Peptidase_S1_PA_chymotrypsin"/>
</dbReference>
<comment type="caution">
    <text evidence="2">The sequence shown here is derived from an EMBL/GenBank/DDBJ whole genome shotgun (WGS) entry which is preliminary data.</text>
</comment>
<evidence type="ECO:0008006" key="4">
    <source>
        <dbReference type="Google" id="ProtNLM"/>
    </source>
</evidence>
<dbReference type="InterPro" id="IPR009003">
    <property type="entry name" value="Peptidase_S1_PA"/>
</dbReference>
<evidence type="ECO:0000256" key="1">
    <source>
        <dbReference type="SAM" id="SignalP"/>
    </source>
</evidence>
<keyword evidence="3" id="KW-1185">Reference proteome</keyword>
<keyword evidence="1" id="KW-0732">Signal</keyword>
<accession>A0ABS5RNN1</accession>
<evidence type="ECO:0000313" key="3">
    <source>
        <dbReference type="Proteomes" id="UP001519535"/>
    </source>
</evidence>
<dbReference type="SUPFAM" id="SSF50494">
    <property type="entry name" value="Trypsin-like serine proteases"/>
    <property type="match status" value="1"/>
</dbReference>
<sequence>MRRLAIVTMTTALCIAFAPMPAAKAANMTVGMRLQFEGHSCSLGFFGFDAHKDRLAVTSGHCAHRLNEPVYNDSHVQLGEVVSLQRDVKDSNGNLTGSRGYTIIFIYGRFSIEPFFARSGSISVDDSVSKFGGRTGMTHGHITRIQDNSDRPDLALMSSDMVQLPGDSGSPWYTSGPTLVGIASSGNQEREGGGAGSQAQPISDVLKMIRTVARYGDGFHVWTQ</sequence>
<organism evidence="2 3">
    <name type="scientific">Mycolicibacter acidiphilus</name>
    <dbReference type="NCBI Taxonomy" id="2835306"/>
    <lineage>
        <taxon>Bacteria</taxon>
        <taxon>Bacillati</taxon>
        <taxon>Actinomycetota</taxon>
        <taxon>Actinomycetes</taxon>
        <taxon>Mycobacteriales</taxon>
        <taxon>Mycobacteriaceae</taxon>
        <taxon>Mycolicibacter</taxon>
    </lineage>
</organism>
<protein>
    <recommendedName>
        <fullName evidence="4">Peptidase S1 domain-containing protein</fullName>
    </recommendedName>
</protein>
<name>A0ABS5RNN1_9MYCO</name>
<gene>
    <name evidence="2" type="ORF">KIH27_20260</name>
</gene>
<dbReference type="EMBL" id="JAHCLR010000066">
    <property type="protein sequence ID" value="MBS9535920.1"/>
    <property type="molecule type" value="Genomic_DNA"/>
</dbReference>
<feature type="chain" id="PRO_5045128769" description="Peptidase S1 domain-containing protein" evidence="1">
    <location>
        <begin position="26"/>
        <end position="224"/>
    </location>
</feature>
<reference evidence="2 3" key="1">
    <citation type="submission" date="2021-05" db="EMBL/GenBank/DDBJ databases">
        <title>Mycobacterium acidophilum sp. nov., an extremely acid-tolerant member of the genus Mycobacterium.</title>
        <authorList>
            <person name="Xia J."/>
        </authorList>
    </citation>
    <scope>NUCLEOTIDE SEQUENCE [LARGE SCALE GENOMIC DNA]</scope>
    <source>
        <strain evidence="2 3">M1</strain>
    </source>
</reference>
<proteinExistence type="predicted"/>
<feature type="signal peptide" evidence="1">
    <location>
        <begin position="1"/>
        <end position="25"/>
    </location>
</feature>